<dbReference type="GO" id="GO:0016810">
    <property type="term" value="F:hydrolase activity, acting on carbon-nitrogen (but not peptide) bonds"/>
    <property type="evidence" value="ECO:0007669"/>
    <property type="project" value="InterPro"/>
</dbReference>
<dbReference type="InterPro" id="IPR011059">
    <property type="entry name" value="Metal-dep_hydrolase_composite"/>
</dbReference>
<dbReference type="Gene3D" id="2.30.40.10">
    <property type="entry name" value="Urease, subunit C, domain 1"/>
    <property type="match status" value="1"/>
</dbReference>
<dbReference type="PANTHER" id="PTHR22642">
    <property type="entry name" value="IMIDAZOLONEPROPIONASE"/>
    <property type="match status" value="1"/>
</dbReference>
<dbReference type="RefSeq" id="WP_005306037.1">
    <property type="nucleotide sequence ID" value="NZ_PYOG01000013.1"/>
</dbReference>
<dbReference type="Gene3D" id="3.20.20.140">
    <property type="entry name" value="Metal-dependent hydrolases"/>
    <property type="match status" value="1"/>
</dbReference>
<protein>
    <submittedName>
        <fullName evidence="3">N-substituted formamide deformylase</fullName>
        <ecNumber evidence="3">3.5.1.91</ecNumber>
    </submittedName>
</protein>
<accession>A0A2X1Y9Z8</accession>
<dbReference type="Gene3D" id="3.10.310.70">
    <property type="match status" value="1"/>
</dbReference>
<dbReference type="Proteomes" id="UP000251647">
    <property type="component" value="Unassembled WGS sequence"/>
</dbReference>
<feature type="signal peptide" evidence="1">
    <location>
        <begin position="1"/>
        <end position="24"/>
    </location>
</feature>
<feature type="chain" id="PRO_5016013410" evidence="1">
    <location>
        <begin position="25"/>
        <end position="657"/>
    </location>
</feature>
<dbReference type="SUPFAM" id="SSF51338">
    <property type="entry name" value="Composite domain of metallo-dependent hydrolases"/>
    <property type="match status" value="1"/>
</dbReference>
<keyword evidence="3" id="KW-0378">Hydrolase</keyword>
<evidence type="ECO:0000313" key="3">
    <source>
        <dbReference type="EMBL" id="SPY44171.1"/>
    </source>
</evidence>
<dbReference type="InterPro" id="IPR033932">
    <property type="entry name" value="YtcJ-like"/>
</dbReference>
<dbReference type="Pfam" id="PF07969">
    <property type="entry name" value="Amidohydro_3"/>
    <property type="match status" value="1"/>
</dbReference>
<dbReference type="InterPro" id="IPR032466">
    <property type="entry name" value="Metal_Hydrolase"/>
</dbReference>
<dbReference type="EC" id="3.5.1.91" evidence="3"/>
<dbReference type="EMBL" id="UATL01000005">
    <property type="protein sequence ID" value="SPY44171.1"/>
    <property type="molecule type" value="Genomic_DNA"/>
</dbReference>
<organism evidence="3 4">
    <name type="scientific">Photobacterium damselae</name>
    <dbReference type="NCBI Taxonomy" id="38293"/>
    <lineage>
        <taxon>Bacteria</taxon>
        <taxon>Pseudomonadati</taxon>
        <taxon>Pseudomonadota</taxon>
        <taxon>Gammaproteobacteria</taxon>
        <taxon>Vibrionales</taxon>
        <taxon>Vibrionaceae</taxon>
        <taxon>Photobacterium</taxon>
    </lineage>
</organism>
<reference evidence="3 4" key="1">
    <citation type="submission" date="2018-06" db="EMBL/GenBank/DDBJ databases">
        <authorList>
            <consortium name="Pathogen Informatics"/>
            <person name="Doyle S."/>
        </authorList>
    </citation>
    <scope>NUCLEOTIDE SEQUENCE [LARGE SCALE GENOMIC DNA]</scope>
    <source>
        <strain evidence="3 4">NCTC11647</strain>
    </source>
</reference>
<evidence type="ECO:0000256" key="1">
    <source>
        <dbReference type="SAM" id="SignalP"/>
    </source>
</evidence>
<dbReference type="InterPro" id="IPR013108">
    <property type="entry name" value="Amidohydro_3"/>
</dbReference>
<proteinExistence type="predicted"/>
<keyword evidence="1" id="KW-0732">Signal</keyword>
<name>A0A2X1Y9Z8_PHODM</name>
<dbReference type="CDD" id="cd01300">
    <property type="entry name" value="YtcJ_like"/>
    <property type="match status" value="1"/>
</dbReference>
<evidence type="ECO:0000313" key="4">
    <source>
        <dbReference type="Proteomes" id="UP000251647"/>
    </source>
</evidence>
<gene>
    <name evidence="3" type="primary">nfdA_1</name>
    <name evidence="3" type="ORF">NCTC11647_03108</name>
</gene>
<sequence>MNLMKVKKTSLAVALSFVSTGAFAQGSSLQDVISATALNPETTIYTAKDIVTMDGNKQNAQAVAVVNHKIVAVGSLEEVKSKVGDKNVTINNQFQDKIIVPGLIDQHLHPLLSSLTMTAEIISMEDWVLPTGTVKAVSNREDYLKRLADADKKLTDPNELLLTWGFHHYFHGKLTKDDLDKINNKRPIIVWHRSAHEFILNTAALKKYGITADYIAKQSKSAQEQINLPEGHFWEQGMFVLLPKIAPAIATPKRLKDGLEFTEQYLHANGITTSAEPGGLVSKQLQEAQNAVLSDAQTPFRFYFIPDGKTMALEHLNDNMIGATEEMLSWGEGNTAFLPKQVKLFADGAIFSQLMQMKDGYLDGHEGEWMIEPEIFAQAFTQYWDAGYQIHIHQNGDKGLDMVLKSLKENMKRNPRKDHRTTIVHFGFSTPEQVKELKELGAIVSANPYYTVALADKYSEAGVGPERSNEMVRLGDVAKEGISISLHSDMPMAPAQPLYLMWSAVNRTTFSGRVAGPEQRISAEQALKAVTIDAAYSLQLENQVGSIEPGKLANFTILDENPLTIDPAKIKDIKIWGTVLEGRIQPIKLEQKSVPQANVSGDFVDMHKLTPDQSYKVVMESVRSSKHQQHTHTSACSHDNPLGYAVVSLWQEQMNTL</sequence>
<feature type="domain" description="Amidohydrolase 3" evidence="2">
    <location>
        <begin position="96"/>
        <end position="584"/>
    </location>
</feature>
<dbReference type="PANTHER" id="PTHR22642:SF2">
    <property type="entry name" value="PROTEIN LONG AFTER FAR-RED 3"/>
    <property type="match status" value="1"/>
</dbReference>
<dbReference type="AlphaFoldDB" id="A0A2X1Y9Z8"/>
<dbReference type="SUPFAM" id="SSF51556">
    <property type="entry name" value="Metallo-dependent hydrolases"/>
    <property type="match status" value="1"/>
</dbReference>
<evidence type="ECO:0000259" key="2">
    <source>
        <dbReference type="Pfam" id="PF07969"/>
    </source>
</evidence>